<dbReference type="CDD" id="cd01849">
    <property type="entry name" value="YlqF_related_GTPase"/>
    <property type="match status" value="1"/>
</dbReference>
<evidence type="ECO:0000256" key="1">
    <source>
        <dbReference type="ARBA" id="ARBA00004123"/>
    </source>
</evidence>
<reference evidence="6 7" key="1">
    <citation type="submission" date="2015-04" db="EMBL/GenBank/DDBJ databases">
        <authorList>
            <consortium name="Pathogen Informatics"/>
        </authorList>
    </citation>
    <scope>NUCLEOTIDE SEQUENCE [LARGE SCALE GENOMIC DNA]</scope>
    <source>
        <strain evidence="6 7">SGS1</strain>
    </source>
</reference>
<dbReference type="InterPro" id="IPR050755">
    <property type="entry name" value="TRAFAC_YlqF/YawG_RiboMat"/>
</dbReference>
<dbReference type="GeneID" id="39736496"/>
<evidence type="ECO:0000256" key="3">
    <source>
        <dbReference type="ARBA" id="ARBA00023134"/>
    </source>
</evidence>
<keyword evidence="4" id="KW-0539">Nucleus</keyword>
<evidence type="ECO:0000313" key="6">
    <source>
        <dbReference type="EMBL" id="CRH00378.1"/>
    </source>
</evidence>
<dbReference type="OMA" id="CTLQNMM"/>
<proteinExistence type="predicted"/>
<dbReference type="PANTHER" id="PTHR11089">
    <property type="entry name" value="GTP-BINDING PROTEIN-RELATED"/>
    <property type="match status" value="1"/>
</dbReference>
<dbReference type="RefSeq" id="XP_028533381.1">
    <property type="nucleotide sequence ID" value="XM_028676942.1"/>
</dbReference>
<feature type="domain" description="Guanine nucleotide-binding protein-like 3 N-terminal" evidence="5">
    <location>
        <begin position="13"/>
        <end position="75"/>
    </location>
</feature>
<gene>
    <name evidence="6" type="ORF">PRELSG_1003000</name>
</gene>
<evidence type="ECO:0000256" key="2">
    <source>
        <dbReference type="ARBA" id="ARBA00022741"/>
    </source>
</evidence>
<keyword evidence="7" id="KW-1185">Reference proteome</keyword>
<dbReference type="KEGG" id="prel:PRELSG_1003000"/>
<dbReference type="AlphaFoldDB" id="A0A1J1HAB4"/>
<dbReference type="GO" id="GO:0005525">
    <property type="term" value="F:GTP binding"/>
    <property type="evidence" value="ECO:0007669"/>
    <property type="project" value="UniProtKB-KW"/>
</dbReference>
<dbReference type="VEuPathDB" id="PlasmoDB:PRELSG_1003000"/>
<dbReference type="SUPFAM" id="SSF52540">
    <property type="entry name" value="P-loop containing nucleoside triphosphate hydrolases"/>
    <property type="match status" value="1"/>
</dbReference>
<protein>
    <submittedName>
        <fullName evidence="6">Nucleolar preribosomal GTPase, putative</fullName>
    </submittedName>
</protein>
<keyword evidence="2" id="KW-0547">Nucleotide-binding</keyword>
<dbReference type="Proteomes" id="UP000220158">
    <property type="component" value="Chromosome 10"/>
</dbReference>
<keyword evidence="3" id="KW-0342">GTP-binding</keyword>
<dbReference type="InterPro" id="IPR014813">
    <property type="entry name" value="Gnl3_N_dom"/>
</dbReference>
<dbReference type="EMBL" id="LN835305">
    <property type="protein sequence ID" value="CRH00378.1"/>
    <property type="molecule type" value="Genomic_DNA"/>
</dbReference>
<dbReference type="PANTHER" id="PTHR11089:SF30">
    <property type="entry name" value="GUANINE NUCLEOTIDE-BINDING PROTEIN-LIKE 3 HOMOLOG"/>
    <property type="match status" value="1"/>
</dbReference>
<evidence type="ECO:0000259" key="5">
    <source>
        <dbReference type="Pfam" id="PF08701"/>
    </source>
</evidence>
<evidence type="ECO:0000313" key="7">
    <source>
        <dbReference type="Proteomes" id="UP000220158"/>
    </source>
</evidence>
<dbReference type="InterPro" id="IPR027417">
    <property type="entry name" value="P-loop_NTPase"/>
</dbReference>
<comment type="subcellular location">
    <subcellularLocation>
        <location evidence="1">Nucleus</location>
    </subcellularLocation>
</comment>
<dbReference type="GO" id="GO:0005730">
    <property type="term" value="C:nucleolus"/>
    <property type="evidence" value="ECO:0007669"/>
    <property type="project" value="TreeGrafter"/>
</dbReference>
<dbReference type="Gene3D" id="3.40.50.300">
    <property type="entry name" value="P-loop containing nucleotide triphosphate hydrolases"/>
    <property type="match status" value="1"/>
</dbReference>
<organism evidence="6 7">
    <name type="scientific">Plasmodium relictum</name>
    <dbReference type="NCBI Taxonomy" id="85471"/>
    <lineage>
        <taxon>Eukaryota</taxon>
        <taxon>Sar</taxon>
        <taxon>Alveolata</taxon>
        <taxon>Apicomplexa</taxon>
        <taxon>Aconoidasida</taxon>
        <taxon>Haemosporida</taxon>
        <taxon>Plasmodiidae</taxon>
        <taxon>Plasmodium</taxon>
        <taxon>Plasmodium (Haemamoeba)</taxon>
    </lineage>
</organism>
<evidence type="ECO:0000256" key="4">
    <source>
        <dbReference type="ARBA" id="ARBA00023242"/>
    </source>
</evidence>
<name>A0A1J1HAB4_PLARL</name>
<dbReference type="OrthoDB" id="391988at2759"/>
<sequence length="482" mass="57473">MVKLKQTSKRQTLKQKYSIIKKVAAHKKKLKKIIKKTNIHNRRATKNSLKIPECIFKKSILKNIKTIAESKKNKNFEKCTEIKIDDINESTVRNVKYLLNNNSSKDNLDDTISEVYLENINFNDYVQLDFNIKMKIFEKVKNENYSKLNDKYLFIDSLIEVIKNSDAIFYIVDIRNPLLYLDKDIIDFIKLCKKEIIIILNKCDLVDSGIIQQWLTYFRNYFITLPFICFIKKIPSYLNKNKLPEKLYDHFINKSYVKYIKNIFKNTKITYGIIGHIYTGRNSFIHTLLNEMNYNNKIQRADIKIDENINIYGKYGLILKKNLTGIELVKKLHSLDKKEVTTLLDEFLSCLSGKNLIKLLRILKEDHIIDKYQLHFSANDDKLEKKEKKRKIIHFFLYENGENNINVNNMKKLYNKLFLNKILYYIIPKSKITYFNENPDFLKDFANLNDNVYHKIDEFILSQKKKYSNYIIIKSDKFNFYT</sequence>
<accession>A0A1J1HAB4</accession>
<dbReference type="Pfam" id="PF08701">
    <property type="entry name" value="GN3L_Grn1"/>
    <property type="match status" value="1"/>
</dbReference>